<accession>A0ABV4GZD5</accession>
<name>A0ABV4GZD5_9ACTN</name>
<gene>
    <name evidence="2" type="ORF">AB2L27_06555</name>
</gene>
<feature type="region of interest" description="Disordered" evidence="1">
    <location>
        <begin position="17"/>
        <end position="51"/>
    </location>
</feature>
<evidence type="ECO:0000313" key="3">
    <source>
        <dbReference type="Proteomes" id="UP001565927"/>
    </source>
</evidence>
<sequence length="51" mass="4886">MTEHDVDDASTAVLAGLDRAGGTRTRAVPPAGAHGAAGGGRGRTGTGREGA</sequence>
<organism evidence="2 3">
    <name type="scientific">Kineococcus halophytocola</name>
    <dbReference type="NCBI Taxonomy" id="3234027"/>
    <lineage>
        <taxon>Bacteria</taxon>
        <taxon>Bacillati</taxon>
        <taxon>Actinomycetota</taxon>
        <taxon>Actinomycetes</taxon>
        <taxon>Kineosporiales</taxon>
        <taxon>Kineosporiaceae</taxon>
        <taxon>Kineococcus</taxon>
    </lineage>
</organism>
<dbReference type="EMBL" id="JBGFTU010000006">
    <property type="protein sequence ID" value="MEZ0164424.1"/>
    <property type="molecule type" value="Genomic_DNA"/>
</dbReference>
<dbReference type="Proteomes" id="UP001565927">
    <property type="component" value="Unassembled WGS sequence"/>
</dbReference>
<protein>
    <submittedName>
        <fullName evidence="2">Uncharacterized protein</fullName>
    </submittedName>
</protein>
<comment type="caution">
    <text evidence="2">The sequence shown here is derived from an EMBL/GenBank/DDBJ whole genome shotgun (WGS) entry which is preliminary data.</text>
</comment>
<proteinExistence type="predicted"/>
<feature type="compositionally biased region" description="Gly residues" evidence="1">
    <location>
        <begin position="35"/>
        <end position="51"/>
    </location>
</feature>
<reference evidence="2 3" key="1">
    <citation type="submission" date="2024-07" db="EMBL/GenBank/DDBJ databases">
        <authorList>
            <person name="Thanompreechachai J."/>
            <person name="Duangmal K."/>
        </authorList>
    </citation>
    <scope>NUCLEOTIDE SEQUENCE [LARGE SCALE GENOMIC DNA]</scope>
    <source>
        <strain evidence="2 3">LSe6-4</strain>
    </source>
</reference>
<dbReference type="RefSeq" id="WP_370440670.1">
    <property type="nucleotide sequence ID" value="NZ_JBGFTU010000006.1"/>
</dbReference>
<keyword evidence="3" id="KW-1185">Reference proteome</keyword>
<evidence type="ECO:0000256" key="1">
    <source>
        <dbReference type="SAM" id="MobiDB-lite"/>
    </source>
</evidence>
<evidence type="ECO:0000313" key="2">
    <source>
        <dbReference type="EMBL" id="MEZ0164424.1"/>
    </source>
</evidence>